<proteinExistence type="predicted"/>
<dbReference type="InParanoid" id="A0A0C2WYP4"/>
<evidence type="ECO:0000313" key="2">
    <source>
        <dbReference type="Proteomes" id="UP000054549"/>
    </source>
</evidence>
<accession>A0A0C2WYP4</accession>
<organism evidence="1 2">
    <name type="scientific">Amanita muscaria (strain Koide BX008)</name>
    <dbReference type="NCBI Taxonomy" id="946122"/>
    <lineage>
        <taxon>Eukaryota</taxon>
        <taxon>Fungi</taxon>
        <taxon>Dikarya</taxon>
        <taxon>Basidiomycota</taxon>
        <taxon>Agaricomycotina</taxon>
        <taxon>Agaricomycetes</taxon>
        <taxon>Agaricomycetidae</taxon>
        <taxon>Agaricales</taxon>
        <taxon>Pluteineae</taxon>
        <taxon>Amanitaceae</taxon>
        <taxon>Amanita</taxon>
    </lineage>
</organism>
<gene>
    <name evidence="1" type="ORF">M378DRAFT_811232</name>
</gene>
<evidence type="ECO:0000313" key="1">
    <source>
        <dbReference type="EMBL" id="KIL61971.1"/>
    </source>
</evidence>
<dbReference type="HOGENOM" id="CLU_2196270_0_0_1"/>
<reference evidence="1 2" key="1">
    <citation type="submission" date="2014-04" db="EMBL/GenBank/DDBJ databases">
        <title>Evolutionary Origins and Diversification of the Mycorrhizal Mutualists.</title>
        <authorList>
            <consortium name="DOE Joint Genome Institute"/>
            <consortium name="Mycorrhizal Genomics Consortium"/>
            <person name="Kohler A."/>
            <person name="Kuo A."/>
            <person name="Nagy L.G."/>
            <person name="Floudas D."/>
            <person name="Copeland A."/>
            <person name="Barry K.W."/>
            <person name="Cichocki N."/>
            <person name="Veneault-Fourrey C."/>
            <person name="LaButti K."/>
            <person name="Lindquist E.A."/>
            <person name="Lipzen A."/>
            <person name="Lundell T."/>
            <person name="Morin E."/>
            <person name="Murat C."/>
            <person name="Riley R."/>
            <person name="Ohm R."/>
            <person name="Sun H."/>
            <person name="Tunlid A."/>
            <person name="Henrissat B."/>
            <person name="Grigoriev I.V."/>
            <person name="Hibbett D.S."/>
            <person name="Martin F."/>
        </authorList>
    </citation>
    <scope>NUCLEOTIDE SEQUENCE [LARGE SCALE GENOMIC DNA]</scope>
    <source>
        <strain evidence="1 2">Koide BX008</strain>
    </source>
</reference>
<protein>
    <submittedName>
        <fullName evidence="1">Uncharacterized protein</fullName>
    </submittedName>
</protein>
<dbReference type="EMBL" id="KN818277">
    <property type="protein sequence ID" value="KIL61971.1"/>
    <property type="molecule type" value="Genomic_DNA"/>
</dbReference>
<dbReference type="Proteomes" id="UP000054549">
    <property type="component" value="Unassembled WGS sequence"/>
</dbReference>
<name>A0A0C2WYP4_AMAMK</name>
<keyword evidence="2" id="KW-1185">Reference proteome</keyword>
<sequence>MHFCYLLEFWKLRTISKTLSNIIDSTGLPVLKERPTTTSVLICDEQSISQKLWLEVFEFHDVTDSKFSTLDSHVNQDTRGCITIPGDVLNSAPSLMIKRGYTSVRPPT</sequence>
<dbReference type="AlphaFoldDB" id="A0A0C2WYP4"/>